<feature type="region of interest" description="Disordered" evidence="1">
    <location>
        <begin position="134"/>
        <end position="181"/>
    </location>
</feature>
<evidence type="ECO:0000313" key="2">
    <source>
        <dbReference type="EMBL" id="RYQ87745.1"/>
    </source>
</evidence>
<dbReference type="Proteomes" id="UP000289738">
    <property type="component" value="Chromosome B09"/>
</dbReference>
<evidence type="ECO:0000313" key="3">
    <source>
        <dbReference type="Proteomes" id="UP000289738"/>
    </source>
</evidence>
<comment type="caution">
    <text evidence="2">The sequence shown here is derived from an EMBL/GenBank/DDBJ whole genome shotgun (WGS) entry which is preliminary data.</text>
</comment>
<dbReference type="EMBL" id="SDMP01000019">
    <property type="protein sequence ID" value="RYQ87745.1"/>
    <property type="molecule type" value="Genomic_DNA"/>
</dbReference>
<keyword evidence="3" id="KW-1185">Reference proteome</keyword>
<dbReference type="AlphaFoldDB" id="A0A444XDF9"/>
<name>A0A444XDF9_ARAHY</name>
<reference evidence="2 3" key="1">
    <citation type="submission" date="2019-01" db="EMBL/GenBank/DDBJ databases">
        <title>Sequencing of cultivated peanut Arachis hypogaea provides insights into genome evolution and oil improvement.</title>
        <authorList>
            <person name="Chen X."/>
        </authorList>
    </citation>
    <scope>NUCLEOTIDE SEQUENCE [LARGE SCALE GENOMIC DNA]</scope>
    <source>
        <strain evidence="3">cv. Fuhuasheng</strain>
        <tissue evidence="2">Leaves</tissue>
    </source>
</reference>
<protein>
    <submittedName>
        <fullName evidence="2">Uncharacterized protein</fullName>
    </submittedName>
</protein>
<proteinExistence type="predicted"/>
<organism evidence="2 3">
    <name type="scientific">Arachis hypogaea</name>
    <name type="common">Peanut</name>
    <dbReference type="NCBI Taxonomy" id="3818"/>
    <lineage>
        <taxon>Eukaryota</taxon>
        <taxon>Viridiplantae</taxon>
        <taxon>Streptophyta</taxon>
        <taxon>Embryophyta</taxon>
        <taxon>Tracheophyta</taxon>
        <taxon>Spermatophyta</taxon>
        <taxon>Magnoliopsida</taxon>
        <taxon>eudicotyledons</taxon>
        <taxon>Gunneridae</taxon>
        <taxon>Pentapetalae</taxon>
        <taxon>rosids</taxon>
        <taxon>fabids</taxon>
        <taxon>Fabales</taxon>
        <taxon>Fabaceae</taxon>
        <taxon>Papilionoideae</taxon>
        <taxon>50 kb inversion clade</taxon>
        <taxon>dalbergioids sensu lato</taxon>
        <taxon>Dalbergieae</taxon>
        <taxon>Pterocarpus clade</taxon>
        <taxon>Arachis</taxon>
    </lineage>
</organism>
<accession>A0A444XDF9</accession>
<gene>
    <name evidence="2" type="ORF">Ahy_B09g095281</name>
</gene>
<sequence>MRVQFEKVLAKKRLGYSSAVKLEIEKFDGRINFGLWQIQVKDVLIQSGVEDKKYPHGIAALPWIRISCGNRVHNCTRALVGVEMQDNDSKELLVLTMEAEDLDICFERVWVYWGAGVREKEVYSTHKLVPMIDETKAGVPNQKNKRAQNLDPDSGSSDRQAEQLTRTQRSRRGKPVTRNNG</sequence>
<feature type="compositionally biased region" description="Polar residues" evidence="1">
    <location>
        <begin position="154"/>
        <end position="167"/>
    </location>
</feature>
<evidence type="ECO:0000256" key="1">
    <source>
        <dbReference type="SAM" id="MobiDB-lite"/>
    </source>
</evidence>